<feature type="region of interest" description="Disordered" evidence="1">
    <location>
        <begin position="47"/>
        <end position="76"/>
    </location>
</feature>
<protein>
    <submittedName>
        <fullName evidence="2">Uncharacterized protein</fullName>
    </submittedName>
</protein>
<sequence>MLSKSDLWILAVKAFTVDVPKVTPPYVLPNLPSFIRLSRKATVVVGTRDTNPQSHVRVDEQSPAAHVDNPPPPRPPVWLFPPETCPSHTPGQRLALRLPYGAGRRVCHLAPSVHPYPCHVDSVCCRPDP</sequence>
<evidence type="ECO:0000256" key="1">
    <source>
        <dbReference type="SAM" id="MobiDB-lite"/>
    </source>
</evidence>
<name>A0A9Q1IT46_SYNKA</name>
<reference evidence="2" key="1">
    <citation type="journal article" date="2023" name="Science">
        <title>Genome structures resolve the early diversification of teleost fishes.</title>
        <authorList>
            <person name="Parey E."/>
            <person name="Louis A."/>
            <person name="Montfort J."/>
            <person name="Bouchez O."/>
            <person name="Roques C."/>
            <person name="Iampietro C."/>
            <person name="Lluch J."/>
            <person name="Castinel A."/>
            <person name="Donnadieu C."/>
            <person name="Desvignes T."/>
            <person name="Floi Bucao C."/>
            <person name="Jouanno E."/>
            <person name="Wen M."/>
            <person name="Mejri S."/>
            <person name="Dirks R."/>
            <person name="Jansen H."/>
            <person name="Henkel C."/>
            <person name="Chen W.J."/>
            <person name="Zahm M."/>
            <person name="Cabau C."/>
            <person name="Klopp C."/>
            <person name="Thompson A.W."/>
            <person name="Robinson-Rechavi M."/>
            <person name="Braasch I."/>
            <person name="Lecointre G."/>
            <person name="Bobe J."/>
            <person name="Postlethwait J.H."/>
            <person name="Berthelot C."/>
            <person name="Roest Crollius H."/>
            <person name="Guiguen Y."/>
        </authorList>
    </citation>
    <scope>NUCLEOTIDE SEQUENCE</scope>
    <source>
        <strain evidence="2">WJC10195</strain>
    </source>
</reference>
<comment type="caution">
    <text evidence="2">The sequence shown here is derived from an EMBL/GenBank/DDBJ whole genome shotgun (WGS) entry which is preliminary data.</text>
</comment>
<evidence type="ECO:0000313" key="3">
    <source>
        <dbReference type="Proteomes" id="UP001152622"/>
    </source>
</evidence>
<keyword evidence="3" id="KW-1185">Reference proteome</keyword>
<proteinExistence type="predicted"/>
<accession>A0A9Q1IT46</accession>
<dbReference type="Proteomes" id="UP001152622">
    <property type="component" value="Chromosome 8"/>
</dbReference>
<dbReference type="EMBL" id="JAINUF010000008">
    <property type="protein sequence ID" value="KAJ8351474.1"/>
    <property type="molecule type" value="Genomic_DNA"/>
</dbReference>
<evidence type="ECO:0000313" key="2">
    <source>
        <dbReference type="EMBL" id="KAJ8351474.1"/>
    </source>
</evidence>
<gene>
    <name evidence="2" type="ORF">SKAU_G00229500</name>
</gene>
<dbReference type="AlphaFoldDB" id="A0A9Q1IT46"/>
<organism evidence="2 3">
    <name type="scientific">Synaphobranchus kaupii</name>
    <name type="common">Kaup's arrowtooth eel</name>
    <dbReference type="NCBI Taxonomy" id="118154"/>
    <lineage>
        <taxon>Eukaryota</taxon>
        <taxon>Metazoa</taxon>
        <taxon>Chordata</taxon>
        <taxon>Craniata</taxon>
        <taxon>Vertebrata</taxon>
        <taxon>Euteleostomi</taxon>
        <taxon>Actinopterygii</taxon>
        <taxon>Neopterygii</taxon>
        <taxon>Teleostei</taxon>
        <taxon>Anguilliformes</taxon>
        <taxon>Synaphobranchidae</taxon>
        <taxon>Synaphobranchus</taxon>
    </lineage>
</organism>